<dbReference type="EMBL" id="JAZAVJ010000312">
    <property type="protein sequence ID" value="KAK7398713.1"/>
    <property type="molecule type" value="Genomic_DNA"/>
</dbReference>
<evidence type="ECO:0000256" key="2">
    <source>
        <dbReference type="ARBA" id="ARBA00023002"/>
    </source>
</evidence>
<dbReference type="PANTHER" id="PTHR10578">
    <property type="entry name" value="S -2-HYDROXY-ACID OXIDASE-RELATED"/>
    <property type="match status" value="1"/>
</dbReference>
<dbReference type="PANTHER" id="PTHR10578:SF104">
    <property type="entry name" value="CYTOCHROME B2, MITOCHONDRIAL-RELATED"/>
    <property type="match status" value="1"/>
</dbReference>
<protein>
    <recommendedName>
        <fullName evidence="3">FMN hydroxy acid dehydrogenase domain-containing protein</fullName>
    </recommendedName>
</protein>
<gene>
    <name evidence="4" type="ORF">QQX98_011912</name>
</gene>
<sequence length="450" mass="49189">MNKVIYQFAGRDASNEYNKTHAPSLIRQTIKNDHVIGSLDASVATAQWTTLSSVPPMDKLAQTNVKPPLGTILNLDDFESIAAQTLSRKAWAYIAGASNDDLTRAANLAFLKRTWLRPSVLRNVGTVNTKTTLLGCSLDFPVYISPTGAVMTAGKEGELALAKGAADTGIVQCISTPTSYPHDEILEATPQHALFQLYVNKDRAKSEDLLRRVIASGKVKAIFITADLPVVSKREADERAKTDDVVAEKKDQLSSEAKDWKGSGLARQTGSFIDPTLNWDDISWLRQFTDLPLVLKGIQRWEDARLAAQRGFQGIVLSNHGGRAADGATPTIVLLLELHRNCPEVFQSLEVLIDGGFRRGSDVVKAICLGASAVGLGRPFVYAVTYGQAGVKHAVDILRDEVETATRLCRITDLMKDANPDHVNTADIDYYVFKGGHPYARKNFNRGSRL</sequence>
<dbReference type="InterPro" id="IPR013785">
    <property type="entry name" value="Aldolase_TIM"/>
</dbReference>
<keyword evidence="5" id="KW-1185">Reference proteome</keyword>
<proteinExistence type="predicted"/>
<name>A0ABR1GKC6_9HYPO</name>
<comment type="caution">
    <text evidence="4">The sequence shown here is derived from an EMBL/GenBank/DDBJ whole genome shotgun (WGS) entry which is preliminary data.</text>
</comment>
<evidence type="ECO:0000313" key="4">
    <source>
        <dbReference type="EMBL" id="KAK7398713.1"/>
    </source>
</evidence>
<evidence type="ECO:0000313" key="5">
    <source>
        <dbReference type="Proteomes" id="UP001498476"/>
    </source>
</evidence>
<evidence type="ECO:0000259" key="3">
    <source>
        <dbReference type="PROSITE" id="PS51349"/>
    </source>
</evidence>
<dbReference type="Proteomes" id="UP001498476">
    <property type="component" value="Unassembled WGS sequence"/>
</dbReference>
<organism evidence="4 5">
    <name type="scientific">Neonectria punicea</name>
    <dbReference type="NCBI Taxonomy" id="979145"/>
    <lineage>
        <taxon>Eukaryota</taxon>
        <taxon>Fungi</taxon>
        <taxon>Dikarya</taxon>
        <taxon>Ascomycota</taxon>
        <taxon>Pezizomycotina</taxon>
        <taxon>Sordariomycetes</taxon>
        <taxon>Hypocreomycetidae</taxon>
        <taxon>Hypocreales</taxon>
        <taxon>Nectriaceae</taxon>
        <taxon>Neonectria</taxon>
    </lineage>
</organism>
<dbReference type="InterPro" id="IPR037396">
    <property type="entry name" value="FMN_HAD"/>
</dbReference>
<dbReference type="PROSITE" id="PS51349">
    <property type="entry name" value="FMN_HYDROXY_ACID_DH_2"/>
    <property type="match status" value="1"/>
</dbReference>
<feature type="domain" description="FMN hydroxy acid dehydrogenase" evidence="3">
    <location>
        <begin position="67"/>
        <end position="427"/>
    </location>
</feature>
<accession>A0ABR1GKC6</accession>
<dbReference type="SUPFAM" id="SSF51395">
    <property type="entry name" value="FMN-linked oxidoreductases"/>
    <property type="match status" value="1"/>
</dbReference>
<dbReference type="Gene3D" id="3.20.20.70">
    <property type="entry name" value="Aldolase class I"/>
    <property type="match status" value="1"/>
</dbReference>
<reference evidence="4 5" key="1">
    <citation type="journal article" date="2025" name="Microbiol. Resour. Announc.">
        <title>Draft genome sequences for Neonectria magnoliae and Neonectria punicea, canker pathogens of Liriodendron tulipifera and Acer saccharum in West Virginia.</title>
        <authorList>
            <person name="Petronek H.M."/>
            <person name="Kasson M.T."/>
            <person name="Metheny A.M."/>
            <person name="Stauder C.M."/>
            <person name="Lovett B."/>
            <person name="Lynch S.C."/>
            <person name="Garnas J.R."/>
            <person name="Kasson L.R."/>
            <person name="Stajich J.E."/>
        </authorList>
    </citation>
    <scope>NUCLEOTIDE SEQUENCE [LARGE SCALE GENOMIC DNA]</scope>
    <source>
        <strain evidence="4 5">NRRL 64653</strain>
    </source>
</reference>
<comment type="cofactor">
    <cofactor evidence="1">
        <name>FMN</name>
        <dbReference type="ChEBI" id="CHEBI:58210"/>
    </cofactor>
</comment>
<dbReference type="Pfam" id="PF01070">
    <property type="entry name" value="FMN_dh"/>
    <property type="match status" value="1"/>
</dbReference>
<dbReference type="InterPro" id="IPR000262">
    <property type="entry name" value="FMN-dep_DH"/>
</dbReference>
<evidence type="ECO:0000256" key="1">
    <source>
        <dbReference type="ARBA" id="ARBA00001917"/>
    </source>
</evidence>
<keyword evidence="2" id="KW-0560">Oxidoreductase</keyword>